<dbReference type="EMBL" id="JABWDY010013175">
    <property type="protein sequence ID" value="KAF5198504.1"/>
    <property type="molecule type" value="Genomic_DNA"/>
</dbReference>
<keyword evidence="2" id="KW-1185">Reference proteome</keyword>
<name>A0A7J6WMB6_THATH</name>
<sequence length="81" mass="9237">MQVLFDIHNVLSSSVSGIDIAFTCNDEAATVLLRGNNCSYAVVTPQRVVEYDEETLKKEELKEFIRKILRDRSRNYSKPAT</sequence>
<comment type="caution">
    <text evidence="1">The sequence shown here is derived from an EMBL/GenBank/DDBJ whole genome shotgun (WGS) entry which is preliminary data.</text>
</comment>
<accession>A0A7J6WMB6</accession>
<evidence type="ECO:0000313" key="2">
    <source>
        <dbReference type="Proteomes" id="UP000554482"/>
    </source>
</evidence>
<dbReference type="AlphaFoldDB" id="A0A7J6WMB6"/>
<reference evidence="1 2" key="1">
    <citation type="submission" date="2020-06" db="EMBL/GenBank/DDBJ databases">
        <title>Transcriptomic and genomic resources for Thalictrum thalictroides and T. hernandezii: Facilitating candidate gene discovery in an emerging model plant lineage.</title>
        <authorList>
            <person name="Arias T."/>
            <person name="Riano-Pachon D.M."/>
            <person name="Di Stilio V.S."/>
        </authorList>
    </citation>
    <scope>NUCLEOTIDE SEQUENCE [LARGE SCALE GENOMIC DNA]</scope>
    <source>
        <strain evidence="2">cv. WT478/WT964</strain>
        <tissue evidence="1">Leaves</tissue>
    </source>
</reference>
<organism evidence="1 2">
    <name type="scientific">Thalictrum thalictroides</name>
    <name type="common">Rue-anemone</name>
    <name type="synonym">Anemone thalictroides</name>
    <dbReference type="NCBI Taxonomy" id="46969"/>
    <lineage>
        <taxon>Eukaryota</taxon>
        <taxon>Viridiplantae</taxon>
        <taxon>Streptophyta</taxon>
        <taxon>Embryophyta</taxon>
        <taxon>Tracheophyta</taxon>
        <taxon>Spermatophyta</taxon>
        <taxon>Magnoliopsida</taxon>
        <taxon>Ranunculales</taxon>
        <taxon>Ranunculaceae</taxon>
        <taxon>Thalictroideae</taxon>
        <taxon>Thalictrum</taxon>
    </lineage>
</organism>
<protein>
    <submittedName>
        <fullName evidence="1">Uncharacterized protein</fullName>
    </submittedName>
</protein>
<dbReference type="Proteomes" id="UP000554482">
    <property type="component" value="Unassembled WGS sequence"/>
</dbReference>
<evidence type="ECO:0000313" key="1">
    <source>
        <dbReference type="EMBL" id="KAF5198504.1"/>
    </source>
</evidence>
<proteinExistence type="predicted"/>
<gene>
    <name evidence="1" type="ORF">FRX31_011909</name>
</gene>